<feature type="region of interest" description="Disordered" evidence="3">
    <location>
        <begin position="1"/>
        <end position="20"/>
    </location>
</feature>
<evidence type="ECO:0000313" key="5">
    <source>
        <dbReference type="EMBL" id="GAA0953360.1"/>
    </source>
</evidence>
<gene>
    <name evidence="5" type="ORF">GCM10009550_35240</name>
</gene>
<evidence type="ECO:0000256" key="3">
    <source>
        <dbReference type="SAM" id="MobiDB-lite"/>
    </source>
</evidence>
<name>A0ABP4BQ98_9ACTN</name>
<dbReference type="PANTHER" id="PTHR43277:SF4">
    <property type="entry name" value="ARGININE DECARBOXYLASE"/>
    <property type="match status" value="1"/>
</dbReference>
<proteinExistence type="predicted"/>
<organism evidence="5 6">
    <name type="scientific">Actinocorallia libanotica</name>
    <dbReference type="NCBI Taxonomy" id="46162"/>
    <lineage>
        <taxon>Bacteria</taxon>
        <taxon>Bacillati</taxon>
        <taxon>Actinomycetota</taxon>
        <taxon>Actinomycetes</taxon>
        <taxon>Streptosporangiales</taxon>
        <taxon>Thermomonosporaceae</taxon>
        <taxon>Actinocorallia</taxon>
    </lineage>
</organism>
<protein>
    <recommendedName>
        <fullName evidence="4">Orn/Lys/Arg decarboxylase C-terminal domain-containing protein</fullName>
    </recommendedName>
</protein>
<evidence type="ECO:0000259" key="4">
    <source>
        <dbReference type="Pfam" id="PF03711"/>
    </source>
</evidence>
<keyword evidence="2" id="KW-0663">Pyridoxal phosphate</keyword>
<comment type="caution">
    <text evidence="5">The sequence shown here is derived from an EMBL/GenBank/DDBJ whole genome shotgun (WGS) entry which is preliminary data.</text>
</comment>
<dbReference type="Proteomes" id="UP001500665">
    <property type="component" value="Unassembled WGS sequence"/>
</dbReference>
<dbReference type="SUPFAM" id="SSF55904">
    <property type="entry name" value="Ornithine decarboxylase C-terminal domain"/>
    <property type="match status" value="1"/>
</dbReference>
<evidence type="ECO:0000313" key="6">
    <source>
        <dbReference type="Proteomes" id="UP001500665"/>
    </source>
</evidence>
<comment type="cofactor">
    <cofactor evidence="1">
        <name>pyridoxal 5'-phosphate</name>
        <dbReference type="ChEBI" id="CHEBI:597326"/>
    </cofactor>
</comment>
<evidence type="ECO:0000256" key="1">
    <source>
        <dbReference type="ARBA" id="ARBA00001933"/>
    </source>
</evidence>
<dbReference type="RefSeq" id="WP_344241920.1">
    <property type="nucleotide sequence ID" value="NZ_BAAAHH010000013.1"/>
</dbReference>
<dbReference type="Pfam" id="PF03711">
    <property type="entry name" value="OKR_DC_1_C"/>
    <property type="match status" value="1"/>
</dbReference>
<feature type="compositionally biased region" description="Basic and acidic residues" evidence="3">
    <location>
        <begin position="9"/>
        <end position="20"/>
    </location>
</feature>
<evidence type="ECO:0000256" key="2">
    <source>
        <dbReference type="ARBA" id="ARBA00022898"/>
    </source>
</evidence>
<dbReference type="InterPro" id="IPR052357">
    <property type="entry name" value="Orn_Lys_Arg_decarboxylase-I"/>
</dbReference>
<dbReference type="Gene3D" id="3.90.100.10">
    <property type="entry name" value="Orn/Lys/Arg decarboxylase, C-terminal domain"/>
    <property type="match status" value="1"/>
</dbReference>
<dbReference type="InterPro" id="IPR036633">
    <property type="entry name" value="Prn/Lys/Arg_de-COase_C_sf"/>
</dbReference>
<reference evidence="6" key="1">
    <citation type="journal article" date="2019" name="Int. J. Syst. Evol. Microbiol.">
        <title>The Global Catalogue of Microorganisms (GCM) 10K type strain sequencing project: providing services to taxonomists for standard genome sequencing and annotation.</title>
        <authorList>
            <consortium name="The Broad Institute Genomics Platform"/>
            <consortium name="The Broad Institute Genome Sequencing Center for Infectious Disease"/>
            <person name="Wu L."/>
            <person name="Ma J."/>
        </authorList>
    </citation>
    <scope>NUCLEOTIDE SEQUENCE [LARGE SCALE GENOMIC DNA]</scope>
    <source>
        <strain evidence="6">JCM 10696</strain>
    </source>
</reference>
<keyword evidence="6" id="KW-1185">Reference proteome</keyword>
<feature type="domain" description="Orn/Lys/Arg decarboxylase C-terminal" evidence="4">
    <location>
        <begin position="135"/>
        <end position="191"/>
    </location>
</feature>
<sequence>MQLPGKGTFIDHSETSRRPADLTRQAVEELDGLRVHGPEFVGPGRAASPDPLQLIIDLTGLGVSGYQAADWMREQHGVNLHVSDHRRSSAQLTYADDEYTAGRLLTALSDLVQHAEDFPEPADISVPSPRELRLEQAEPPRDAFFGRTEQIPLANAAGRVGAEMPTPYPPGIPAVVPGERLTSAILEYLRSGVQSGMVVPDAVDANWKPFACWPESFSCPARPSRECRSAAPR</sequence>
<dbReference type="EMBL" id="BAAAHH010000013">
    <property type="protein sequence ID" value="GAA0953360.1"/>
    <property type="molecule type" value="Genomic_DNA"/>
</dbReference>
<accession>A0ABP4BQ98</accession>
<dbReference type="PANTHER" id="PTHR43277">
    <property type="entry name" value="ARGININE DECARBOXYLASE"/>
    <property type="match status" value="1"/>
</dbReference>
<dbReference type="InterPro" id="IPR008286">
    <property type="entry name" value="Prn/Lys/Arg_de-COase_C"/>
</dbReference>